<organism evidence="2 3">
    <name type="scientific">Seminavis robusta</name>
    <dbReference type="NCBI Taxonomy" id="568900"/>
    <lineage>
        <taxon>Eukaryota</taxon>
        <taxon>Sar</taxon>
        <taxon>Stramenopiles</taxon>
        <taxon>Ochrophyta</taxon>
        <taxon>Bacillariophyta</taxon>
        <taxon>Bacillariophyceae</taxon>
        <taxon>Bacillariophycidae</taxon>
        <taxon>Naviculales</taxon>
        <taxon>Naviculaceae</taxon>
        <taxon>Seminavis</taxon>
    </lineage>
</organism>
<sequence length="101" mass="10788">MDSRGQSTTWMPMGNNQAVPLLSLLRGAPPRQGRVPPSMQQAALQDLIAEALNIVEELVLDEGDQREVGAENETKVSLAVASSNGDDDVEAHSNTFSSGRL</sequence>
<evidence type="ECO:0000313" key="3">
    <source>
        <dbReference type="Proteomes" id="UP001153069"/>
    </source>
</evidence>
<reference evidence="2" key="1">
    <citation type="submission" date="2020-06" db="EMBL/GenBank/DDBJ databases">
        <authorList>
            <consortium name="Plant Systems Biology data submission"/>
        </authorList>
    </citation>
    <scope>NUCLEOTIDE SEQUENCE</scope>
    <source>
        <strain evidence="2">D6</strain>
    </source>
</reference>
<feature type="compositionally biased region" description="Polar residues" evidence="1">
    <location>
        <begin position="92"/>
        <end position="101"/>
    </location>
</feature>
<evidence type="ECO:0000313" key="2">
    <source>
        <dbReference type="EMBL" id="CAB9518288.1"/>
    </source>
</evidence>
<proteinExistence type="predicted"/>
<name>A0A9N8HK83_9STRA</name>
<keyword evidence="3" id="KW-1185">Reference proteome</keyword>
<evidence type="ECO:0000256" key="1">
    <source>
        <dbReference type="SAM" id="MobiDB-lite"/>
    </source>
</evidence>
<feature type="region of interest" description="Disordered" evidence="1">
    <location>
        <begin position="79"/>
        <end position="101"/>
    </location>
</feature>
<dbReference type="Proteomes" id="UP001153069">
    <property type="component" value="Unassembled WGS sequence"/>
</dbReference>
<dbReference type="AlphaFoldDB" id="A0A9N8HK83"/>
<comment type="caution">
    <text evidence="2">The sequence shown here is derived from an EMBL/GenBank/DDBJ whole genome shotgun (WGS) entry which is preliminary data.</text>
</comment>
<protein>
    <submittedName>
        <fullName evidence="2">Uncharacterized protein</fullName>
    </submittedName>
</protein>
<gene>
    <name evidence="2" type="ORF">SEMRO_921_G220420.1</name>
</gene>
<dbReference type="EMBL" id="CAICTM010000919">
    <property type="protein sequence ID" value="CAB9518288.1"/>
    <property type="molecule type" value="Genomic_DNA"/>
</dbReference>
<accession>A0A9N8HK83</accession>